<reference evidence="1 2" key="1">
    <citation type="submission" date="2021-03" db="EMBL/GenBank/DDBJ databases">
        <title>Genomic Encyclopedia of Type Strains, Phase IV (KMG-IV): sequencing the most valuable type-strain genomes for metagenomic binning, comparative biology and taxonomic classification.</title>
        <authorList>
            <person name="Goeker M."/>
        </authorList>
    </citation>
    <scope>NUCLEOTIDE SEQUENCE [LARGE SCALE GENOMIC DNA]</scope>
    <source>
        <strain evidence="1 2">DSM 15596</strain>
    </source>
</reference>
<sequence>MRSVFVSAYLDQSVKKSGDMTLTGYVCPFCRIVYGFEEYGARKHVAFVTDKSR</sequence>
<dbReference type="GeneID" id="95406373"/>
<evidence type="ECO:0000313" key="2">
    <source>
        <dbReference type="Proteomes" id="UP000706926"/>
    </source>
</evidence>
<evidence type="ECO:0000313" key="1">
    <source>
        <dbReference type="EMBL" id="MBP1895356.1"/>
    </source>
</evidence>
<proteinExistence type="predicted"/>
<comment type="caution">
    <text evidence="1">The sequence shown here is derived from an EMBL/GenBank/DDBJ whole genome shotgun (WGS) entry which is preliminary data.</text>
</comment>
<dbReference type="Proteomes" id="UP000706926">
    <property type="component" value="Unassembled WGS sequence"/>
</dbReference>
<name>A0ABS4FGH5_9BACL</name>
<organism evidence="1 2">
    <name type="scientific">Paenibacillus lactis</name>
    <dbReference type="NCBI Taxonomy" id="228574"/>
    <lineage>
        <taxon>Bacteria</taxon>
        <taxon>Bacillati</taxon>
        <taxon>Bacillota</taxon>
        <taxon>Bacilli</taxon>
        <taxon>Bacillales</taxon>
        <taxon>Paenibacillaceae</taxon>
        <taxon>Paenibacillus</taxon>
    </lineage>
</organism>
<dbReference type="EMBL" id="JAGGKI010000013">
    <property type="protein sequence ID" value="MBP1895356.1"/>
    <property type="molecule type" value="Genomic_DNA"/>
</dbReference>
<protein>
    <submittedName>
        <fullName evidence="1">Uncharacterized protein</fullName>
    </submittedName>
</protein>
<keyword evidence="2" id="KW-1185">Reference proteome</keyword>
<dbReference type="RefSeq" id="WP_007130282.1">
    <property type="nucleotide sequence ID" value="NZ_CBCSDU010000022.1"/>
</dbReference>
<gene>
    <name evidence="1" type="ORF">J2Z18_004466</name>
</gene>
<accession>A0ABS4FGH5</accession>